<feature type="compositionally biased region" description="Polar residues" evidence="1">
    <location>
        <begin position="157"/>
        <end position="168"/>
    </location>
</feature>
<name>A0AAU9U2I5_EUPED</name>
<dbReference type="PANTHER" id="PTHR21505:SF8">
    <property type="entry name" value="DPT-YFP REPRESSOR BY OVEREXPRESSION, ISOFORM D-RELATED"/>
    <property type="match status" value="1"/>
</dbReference>
<gene>
    <name evidence="3" type="ORF">EEDITHA_LOCUS7761</name>
</gene>
<reference evidence="3" key="1">
    <citation type="submission" date="2022-03" db="EMBL/GenBank/DDBJ databases">
        <authorList>
            <person name="Tunstrom K."/>
        </authorList>
    </citation>
    <scope>NUCLEOTIDE SEQUENCE</scope>
</reference>
<dbReference type="EMBL" id="CAKOGL010000011">
    <property type="protein sequence ID" value="CAH2091950.1"/>
    <property type="molecule type" value="Genomic_DNA"/>
</dbReference>
<feature type="domain" description="MADF" evidence="2">
    <location>
        <begin position="10"/>
        <end position="105"/>
    </location>
</feature>
<evidence type="ECO:0000313" key="3">
    <source>
        <dbReference type="EMBL" id="CAH2091950.1"/>
    </source>
</evidence>
<dbReference type="PROSITE" id="PS51029">
    <property type="entry name" value="MADF"/>
    <property type="match status" value="1"/>
</dbReference>
<dbReference type="Pfam" id="PF10545">
    <property type="entry name" value="MADF_DNA_bdg"/>
    <property type="match status" value="1"/>
</dbReference>
<evidence type="ECO:0000259" key="2">
    <source>
        <dbReference type="PROSITE" id="PS51029"/>
    </source>
</evidence>
<proteinExistence type="predicted"/>
<dbReference type="InterPro" id="IPR006578">
    <property type="entry name" value="MADF-dom"/>
</dbReference>
<keyword evidence="4" id="KW-1185">Reference proteome</keyword>
<dbReference type="SMART" id="SM00595">
    <property type="entry name" value="MADF"/>
    <property type="match status" value="1"/>
</dbReference>
<accession>A0AAU9U2I5</accession>
<dbReference type="AlphaFoldDB" id="A0AAU9U2I5"/>
<evidence type="ECO:0000256" key="1">
    <source>
        <dbReference type="SAM" id="MobiDB-lite"/>
    </source>
</evidence>
<dbReference type="PANTHER" id="PTHR21505">
    <property type="entry name" value="MADF DOMAIN-CONTAINING PROTEIN-RELATED"/>
    <property type="match status" value="1"/>
</dbReference>
<feature type="region of interest" description="Disordered" evidence="1">
    <location>
        <begin position="153"/>
        <end position="172"/>
    </location>
</feature>
<dbReference type="Proteomes" id="UP001153954">
    <property type="component" value="Unassembled WGS sequence"/>
</dbReference>
<organism evidence="3 4">
    <name type="scientific">Euphydryas editha</name>
    <name type="common">Edith's checkerspot</name>
    <dbReference type="NCBI Taxonomy" id="104508"/>
    <lineage>
        <taxon>Eukaryota</taxon>
        <taxon>Metazoa</taxon>
        <taxon>Ecdysozoa</taxon>
        <taxon>Arthropoda</taxon>
        <taxon>Hexapoda</taxon>
        <taxon>Insecta</taxon>
        <taxon>Pterygota</taxon>
        <taxon>Neoptera</taxon>
        <taxon>Endopterygota</taxon>
        <taxon>Lepidoptera</taxon>
        <taxon>Glossata</taxon>
        <taxon>Ditrysia</taxon>
        <taxon>Papilionoidea</taxon>
        <taxon>Nymphalidae</taxon>
        <taxon>Nymphalinae</taxon>
        <taxon>Euphydryas</taxon>
    </lineage>
</organism>
<evidence type="ECO:0000313" key="4">
    <source>
        <dbReference type="Proteomes" id="UP001153954"/>
    </source>
</evidence>
<comment type="caution">
    <text evidence="3">The sequence shown here is derived from an EMBL/GenBank/DDBJ whole genome shotgun (WGS) entry which is preliminary data.</text>
</comment>
<protein>
    <recommendedName>
        <fullName evidence="2">MADF domain-containing protein</fullName>
    </recommendedName>
</protein>
<sequence>MQWSQEKVLEFLELFQTEPCLWNPQLKGYKNRGTQNDAWYRIKENLQFPTTIEDLKKKKESLMGYYRFHLHKLKKSLKSGGGGNEIYNTTWFAFDLMDSFLRPVYEKSGLLNKDTASDATRSETSEIHQIDFYTDHSSSSTLHDEKPLGQVIKHDSTPQSRSQFTGQHSFKKRKVQPEIIAVQRQMDDTFDCMNSLQRKEYDEYDHFGLMIAAKIRKINDPVDRETLMNTIQNVVFQTITKHKK</sequence>